<name>A0A8H8S104_9HELO</name>
<dbReference type="AlphaFoldDB" id="A0A8H8S104"/>
<dbReference type="PIRSF" id="PIRSF000103">
    <property type="entry name" value="HIBADH"/>
    <property type="match status" value="1"/>
</dbReference>
<dbReference type="SUPFAM" id="SSF48179">
    <property type="entry name" value="6-phosphogluconate dehydrogenase C-terminal domain-like"/>
    <property type="match status" value="1"/>
</dbReference>
<dbReference type="OrthoDB" id="435038at2759"/>
<accession>A0A8H8S104</accession>
<dbReference type="InterPro" id="IPR036291">
    <property type="entry name" value="NAD(P)-bd_dom_sf"/>
</dbReference>
<dbReference type="GO" id="GO:0050661">
    <property type="term" value="F:NADP binding"/>
    <property type="evidence" value="ECO:0007669"/>
    <property type="project" value="InterPro"/>
</dbReference>
<comment type="similarity">
    <text evidence="1">Belongs to the HIBADH-related family. NP60 subfamily.</text>
</comment>
<feature type="domain" description="6-phosphogluconate dehydrogenase NADP-binding" evidence="4">
    <location>
        <begin position="5"/>
        <end position="155"/>
    </location>
</feature>
<dbReference type="PANTHER" id="PTHR43580:SF3">
    <property type="entry name" value="6-PHOSPHOGLUCONATE DEHYDROGENASE FAMILY PROTEIN (AFU_ORTHOLOGUE AFUA_2G11600)"/>
    <property type="match status" value="1"/>
</dbReference>
<dbReference type="InterPro" id="IPR013328">
    <property type="entry name" value="6PGD_dom2"/>
</dbReference>
<reference evidence="5 6" key="1">
    <citation type="submission" date="2018-05" db="EMBL/GenBank/DDBJ databases">
        <title>Genome sequencing and assembly of the regulated plant pathogen Lachnellula willkommii and related sister species for the development of diagnostic species identification markers.</title>
        <authorList>
            <person name="Giroux E."/>
            <person name="Bilodeau G."/>
        </authorList>
    </citation>
    <scope>NUCLEOTIDE SEQUENCE [LARGE SCALE GENOMIC DNA]</scope>
    <source>
        <strain evidence="5 6">CBS 197.66</strain>
    </source>
</reference>
<evidence type="ECO:0000256" key="3">
    <source>
        <dbReference type="PIRSR" id="PIRSR000103-1"/>
    </source>
</evidence>
<dbReference type="InterPro" id="IPR015815">
    <property type="entry name" value="HIBADH-related"/>
</dbReference>
<organism evidence="5 6">
    <name type="scientific">Lachnellula subtilissima</name>
    <dbReference type="NCBI Taxonomy" id="602034"/>
    <lineage>
        <taxon>Eukaryota</taxon>
        <taxon>Fungi</taxon>
        <taxon>Dikarya</taxon>
        <taxon>Ascomycota</taxon>
        <taxon>Pezizomycotina</taxon>
        <taxon>Leotiomycetes</taxon>
        <taxon>Helotiales</taxon>
        <taxon>Lachnaceae</taxon>
        <taxon>Lachnellula</taxon>
    </lineage>
</organism>
<dbReference type="PANTHER" id="PTHR43580">
    <property type="entry name" value="OXIDOREDUCTASE GLYR1-RELATED"/>
    <property type="match status" value="1"/>
</dbReference>
<comment type="caution">
    <text evidence="5">The sequence shown here is derived from an EMBL/GenBank/DDBJ whole genome shotgun (WGS) entry which is preliminary data.</text>
</comment>
<feature type="active site" evidence="3">
    <location>
        <position position="177"/>
    </location>
</feature>
<evidence type="ECO:0000313" key="5">
    <source>
        <dbReference type="EMBL" id="TVY44621.1"/>
    </source>
</evidence>
<gene>
    <name evidence="5" type="primary">yfjR_0</name>
    <name evidence="5" type="ORF">LSUB1_G001175</name>
</gene>
<proteinExistence type="inferred from homology"/>
<dbReference type="Pfam" id="PF03446">
    <property type="entry name" value="NAD_binding_2"/>
    <property type="match status" value="1"/>
</dbReference>
<dbReference type="SUPFAM" id="SSF51735">
    <property type="entry name" value="NAD(P)-binding Rossmann-fold domains"/>
    <property type="match status" value="1"/>
</dbReference>
<dbReference type="Gene3D" id="3.40.50.720">
    <property type="entry name" value="NAD(P)-binding Rossmann-like Domain"/>
    <property type="match status" value="1"/>
</dbReference>
<keyword evidence="2" id="KW-0560">Oxidoreductase</keyword>
<keyword evidence="6" id="KW-1185">Reference proteome</keyword>
<dbReference type="Proteomes" id="UP000462212">
    <property type="component" value="Unassembled WGS sequence"/>
</dbReference>
<dbReference type="EMBL" id="QGMJ01000034">
    <property type="protein sequence ID" value="TVY44621.1"/>
    <property type="molecule type" value="Genomic_DNA"/>
</dbReference>
<evidence type="ECO:0000259" key="4">
    <source>
        <dbReference type="Pfam" id="PF03446"/>
    </source>
</evidence>
<dbReference type="Gene3D" id="1.10.1040.10">
    <property type="entry name" value="N-(1-d-carboxylethyl)-l-norvaline Dehydrogenase, domain 2"/>
    <property type="match status" value="1"/>
</dbReference>
<evidence type="ECO:0000256" key="1">
    <source>
        <dbReference type="ARBA" id="ARBA00007598"/>
    </source>
</evidence>
<sequence>MGTRMTFLGMGNMGKAISQNLVTKGNLDQPLILWNRTHSISIIHAEAIGGSVAVDSVQEAVTKSDIIWSCLADQEAVASVFDTILKMDIKQKVFVECSTMTPQATTDLCHSVIQRGGEFVAMPVFGEPGLARAGKLICAPAGKALSIARINPYLKGVICRDVINLSDEKPAKASLLKNVGNVLILTTMETVSECHVLAEKSGLRVEIFQDLLQSMFPIGPHSIYSRGLSSGRYFREQPIVNIDSALSLSAHISSNAERLGVSLKAYDVTREHLRKAKKYAGGNGDILGIYGAVRLESGLPYELNDHNPDV</sequence>
<dbReference type="InterPro" id="IPR008927">
    <property type="entry name" value="6-PGluconate_DH-like_C_sf"/>
</dbReference>
<dbReference type="InterPro" id="IPR006115">
    <property type="entry name" value="6PGDH_NADP-bd"/>
</dbReference>
<evidence type="ECO:0000313" key="6">
    <source>
        <dbReference type="Proteomes" id="UP000462212"/>
    </source>
</evidence>
<dbReference type="GO" id="GO:0016491">
    <property type="term" value="F:oxidoreductase activity"/>
    <property type="evidence" value="ECO:0007669"/>
    <property type="project" value="UniProtKB-KW"/>
</dbReference>
<dbReference type="InterPro" id="IPR051265">
    <property type="entry name" value="HIBADH-related_NP60_sf"/>
</dbReference>
<protein>
    <submittedName>
        <fullName evidence="5">Putative oxidoreductase</fullName>
    </submittedName>
</protein>
<evidence type="ECO:0000256" key="2">
    <source>
        <dbReference type="ARBA" id="ARBA00023002"/>
    </source>
</evidence>